<keyword evidence="3" id="KW-1185">Reference proteome</keyword>
<dbReference type="EMBL" id="CAJPWZ010000294">
    <property type="protein sequence ID" value="CAG2189457.1"/>
    <property type="molecule type" value="Genomic_DNA"/>
</dbReference>
<dbReference type="PANTHER" id="PTHR28348:SF1">
    <property type="entry name" value="UPF0193 PROTEIN EVG1"/>
    <property type="match status" value="1"/>
</dbReference>
<dbReference type="OrthoDB" id="189770at2759"/>
<organism evidence="2 3">
    <name type="scientific">Mytilus edulis</name>
    <name type="common">Blue mussel</name>
    <dbReference type="NCBI Taxonomy" id="6550"/>
    <lineage>
        <taxon>Eukaryota</taxon>
        <taxon>Metazoa</taxon>
        <taxon>Spiralia</taxon>
        <taxon>Lophotrochozoa</taxon>
        <taxon>Mollusca</taxon>
        <taxon>Bivalvia</taxon>
        <taxon>Autobranchia</taxon>
        <taxon>Pteriomorphia</taxon>
        <taxon>Mytilida</taxon>
        <taxon>Mytiloidea</taxon>
        <taxon>Mytilidae</taxon>
        <taxon>Mytilinae</taxon>
        <taxon>Mytilus</taxon>
    </lineage>
</organism>
<protein>
    <submittedName>
        <fullName evidence="2">UPF0193 protein EVG1,UPF0193 protein EVG1 homolog</fullName>
    </submittedName>
</protein>
<evidence type="ECO:0000313" key="2">
    <source>
        <dbReference type="EMBL" id="CAG2189457.1"/>
    </source>
</evidence>
<evidence type="ECO:0000313" key="3">
    <source>
        <dbReference type="Proteomes" id="UP000683360"/>
    </source>
</evidence>
<feature type="region of interest" description="Disordered" evidence="1">
    <location>
        <begin position="135"/>
        <end position="163"/>
    </location>
</feature>
<dbReference type="PANTHER" id="PTHR28348">
    <property type="entry name" value="UPF0193 PROTEIN EVG1"/>
    <property type="match status" value="1"/>
</dbReference>
<dbReference type="Pfam" id="PF05250">
    <property type="entry name" value="UPF0193"/>
    <property type="match status" value="1"/>
</dbReference>
<name>A0A8S3Q2L5_MYTED</name>
<accession>A0A8S3Q2L5</accession>
<gene>
    <name evidence="2" type="ORF">MEDL_4834</name>
</gene>
<dbReference type="AlphaFoldDB" id="A0A8S3Q2L5"/>
<dbReference type="InterPro" id="IPR007914">
    <property type="entry name" value="UPF0193"/>
</dbReference>
<reference evidence="2" key="1">
    <citation type="submission" date="2021-03" db="EMBL/GenBank/DDBJ databases">
        <authorList>
            <person name="Bekaert M."/>
        </authorList>
    </citation>
    <scope>NUCLEOTIDE SEQUENCE</scope>
</reference>
<evidence type="ECO:0000256" key="1">
    <source>
        <dbReference type="SAM" id="MobiDB-lite"/>
    </source>
</evidence>
<comment type="caution">
    <text evidence="2">The sequence shown here is derived from an EMBL/GenBank/DDBJ whole genome shotgun (WGS) entry which is preliminary data.</text>
</comment>
<dbReference type="Proteomes" id="UP000683360">
    <property type="component" value="Unassembled WGS sequence"/>
</dbReference>
<sequence length="309" mass="35746">MNKAFELEPTKLASHGLEKIQFTAQLSYSRIQCHPEHKTENASETPCQPKNTDLAVRKKIRPVPGIISSQRGSDVLRIDSNLLKYGGSSERNPRSGRRILNPPQVQYSQQTHSLLKEMMQESRLTNTQQRNLEKSLRGGGTLPLQCPPTHTNKKKEVVKPRKQSKVLNPRNYKPTVRTKDQIEASGAYEKTDYTPAHNSMGRDNEKNKQRLANIMAFGEDIDPKDKKKKKLQVQIQEPPVDRFDELQAEIDERRGFLREMEDLGQGAKYRTVIETECSQLIREMELLDKKRSKELERMIEEDKRRREKS</sequence>
<proteinExistence type="predicted"/>